<evidence type="ECO:0000256" key="1">
    <source>
        <dbReference type="SAM" id="MobiDB-lite"/>
    </source>
</evidence>
<dbReference type="Proteomes" id="UP000027265">
    <property type="component" value="Unassembled WGS sequence"/>
</dbReference>
<feature type="region of interest" description="Disordered" evidence="1">
    <location>
        <begin position="299"/>
        <end position="325"/>
    </location>
</feature>
<evidence type="ECO:0000313" key="3">
    <source>
        <dbReference type="Proteomes" id="UP000027265"/>
    </source>
</evidence>
<feature type="region of interest" description="Disordered" evidence="1">
    <location>
        <begin position="1"/>
        <end position="32"/>
    </location>
</feature>
<dbReference type="AlphaFoldDB" id="A0A067P422"/>
<feature type="compositionally biased region" description="Low complexity" evidence="1">
    <location>
        <begin position="181"/>
        <end position="202"/>
    </location>
</feature>
<accession>A0A067P422</accession>
<dbReference type="InParanoid" id="A0A067P422"/>
<protein>
    <submittedName>
        <fullName evidence="2">Uncharacterized protein</fullName>
    </submittedName>
</protein>
<proteinExistence type="predicted"/>
<dbReference type="HOGENOM" id="CLU_785416_0_0_1"/>
<feature type="region of interest" description="Disordered" evidence="1">
    <location>
        <begin position="180"/>
        <end position="223"/>
    </location>
</feature>
<dbReference type="EMBL" id="KL197783">
    <property type="protein sequence ID" value="KDQ49484.1"/>
    <property type="molecule type" value="Genomic_DNA"/>
</dbReference>
<feature type="compositionally biased region" description="Low complexity" evidence="1">
    <location>
        <begin position="211"/>
        <end position="220"/>
    </location>
</feature>
<feature type="region of interest" description="Disordered" evidence="1">
    <location>
        <begin position="127"/>
        <end position="146"/>
    </location>
</feature>
<sequence>MSSTKSTTRSGSSGVPADDAWRSTMDKSPGIDTTSIYVRWNRRKYPPQPLQYARHFEPKHPDEVLFEKTSFPLKSMPVEEPEPEAGPDSFEVLAQAYVDAREYWEIHPNQTKVVETALIKYKLVAPRPAPEPEPEPEPKLTPEPIQTVSVRRILPLPPPLRMKIPNITTLIPFRTRCRKGSTLSTTSTSSHSSPSSSYSSSTLPKSILKQPSRSPSPSRSVKGHRVSWALQLEEDLVEGFLIKQRKAEEKQRRKEERRKTLHDIIVNVKSRFGFDTTYDILDIGCPGYIYYDREPSPSPSHEYSEYSTSDCSDGLSETSSSDEYLPSDDEDLDLEIFYPAQCCYACRCVEAYL</sequence>
<name>A0A067P422_9AGAM</name>
<gene>
    <name evidence="2" type="ORF">JAAARDRAFT_51746</name>
</gene>
<keyword evidence="3" id="KW-1185">Reference proteome</keyword>
<feature type="compositionally biased region" description="Low complexity" evidence="1">
    <location>
        <begin position="299"/>
        <end position="309"/>
    </location>
</feature>
<evidence type="ECO:0000313" key="2">
    <source>
        <dbReference type="EMBL" id="KDQ49484.1"/>
    </source>
</evidence>
<organism evidence="2 3">
    <name type="scientific">Jaapia argillacea MUCL 33604</name>
    <dbReference type="NCBI Taxonomy" id="933084"/>
    <lineage>
        <taxon>Eukaryota</taxon>
        <taxon>Fungi</taxon>
        <taxon>Dikarya</taxon>
        <taxon>Basidiomycota</taxon>
        <taxon>Agaricomycotina</taxon>
        <taxon>Agaricomycetes</taxon>
        <taxon>Agaricomycetidae</taxon>
        <taxon>Jaapiales</taxon>
        <taxon>Jaapiaceae</taxon>
        <taxon>Jaapia</taxon>
    </lineage>
</organism>
<reference evidence="3" key="1">
    <citation type="journal article" date="2014" name="Proc. Natl. Acad. Sci. U.S.A.">
        <title>Extensive sampling of basidiomycete genomes demonstrates inadequacy of the white-rot/brown-rot paradigm for wood decay fungi.</title>
        <authorList>
            <person name="Riley R."/>
            <person name="Salamov A.A."/>
            <person name="Brown D.W."/>
            <person name="Nagy L.G."/>
            <person name="Floudas D."/>
            <person name="Held B.W."/>
            <person name="Levasseur A."/>
            <person name="Lombard V."/>
            <person name="Morin E."/>
            <person name="Otillar R."/>
            <person name="Lindquist E.A."/>
            <person name="Sun H."/>
            <person name="LaButti K.M."/>
            <person name="Schmutz J."/>
            <person name="Jabbour D."/>
            <person name="Luo H."/>
            <person name="Baker S.E."/>
            <person name="Pisabarro A.G."/>
            <person name="Walton J.D."/>
            <person name="Blanchette R.A."/>
            <person name="Henrissat B."/>
            <person name="Martin F."/>
            <person name="Cullen D."/>
            <person name="Hibbett D.S."/>
            <person name="Grigoriev I.V."/>
        </authorList>
    </citation>
    <scope>NUCLEOTIDE SEQUENCE [LARGE SCALE GENOMIC DNA]</scope>
    <source>
        <strain evidence="3">MUCL 33604</strain>
    </source>
</reference>
<feature type="compositionally biased region" description="Low complexity" evidence="1">
    <location>
        <begin position="1"/>
        <end position="14"/>
    </location>
</feature>